<dbReference type="Proteomes" id="UP000528432">
    <property type="component" value="Unassembled WGS sequence"/>
</dbReference>
<reference evidence="2 3" key="1">
    <citation type="submission" date="2020-05" db="EMBL/GenBank/DDBJ databases">
        <title>Draft genome sequence of Clostridium cochlearium strain AGROS13 isolated from a sheep dairy farm in New Zealand.</title>
        <authorList>
            <person name="Gupta T.B."/>
            <person name="Jauregui R."/>
            <person name="Risson A.N."/>
            <person name="Brightwell G."/>
            <person name="Maclean P."/>
        </authorList>
    </citation>
    <scope>NUCLEOTIDE SEQUENCE [LARGE SCALE GENOMIC DNA]</scope>
    <source>
        <strain evidence="2 3">AGROS13</strain>
    </source>
</reference>
<evidence type="ECO:0000256" key="1">
    <source>
        <dbReference type="SAM" id="Phobius"/>
    </source>
</evidence>
<keyword evidence="1" id="KW-0812">Transmembrane</keyword>
<dbReference type="RefSeq" id="WP_171302900.1">
    <property type="nucleotide sequence ID" value="NZ_JAAZKZ010000140.1"/>
</dbReference>
<keyword evidence="1" id="KW-0472">Membrane</keyword>
<sequence length="103" mass="11925">MNYKDSLGDEIKNIFEEESKNIQLSTEVLDDIMKNRKLTFKNKLNNFLNREIEINLSPAIIGFVAILAITILPKDLFNKEKIEIINLNGSQIIFRSDKEVNKI</sequence>
<organism evidence="2 3">
    <name type="scientific">Clostridium cochlearium</name>
    <dbReference type="NCBI Taxonomy" id="1494"/>
    <lineage>
        <taxon>Bacteria</taxon>
        <taxon>Bacillati</taxon>
        <taxon>Bacillota</taxon>
        <taxon>Clostridia</taxon>
        <taxon>Eubacteriales</taxon>
        <taxon>Clostridiaceae</taxon>
        <taxon>Clostridium</taxon>
    </lineage>
</organism>
<evidence type="ECO:0000313" key="2">
    <source>
        <dbReference type="EMBL" id="NOH15370.1"/>
    </source>
</evidence>
<gene>
    <name evidence="2" type="ORF">HMJ28_03040</name>
</gene>
<feature type="transmembrane region" description="Helical" evidence="1">
    <location>
        <begin position="54"/>
        <end position="72"/>
    </location>
</feature>
<name>A0A7Y3V646_CLOCO</name>
<accession>A0A7Y3V646</accession>
<proteinExistence type="predicted"/>
<dbReference type="EMBL" id="JABFIF010000003">
    <property type="protein sequence ID" value="NOH15370.1"/>
    <property type="molecule type" value="Genomic_DNA"/>
</dbReference>
<evidence type="ECO:0000313" key="3">
    <source>
        <dbReference type="Proteomes" id="UP000528432"/>
    </source>
</evidence>
<keyword evidence="1" id="KW-1133">Transmembrane helix</keyword>
<protein>
    <submittedName>
        <fullName evidence="2">Uncharacterized protein</fullName>
    </submittedName>
</protein>
<comment type="caution">
    <text evidence="2">The sequence shown here is derived from an EMBL/GenBank/DDBJ whole genome shotgun (WGS) entry which is preliminary data.</text>
</comment>
<dbReference type="AlphaFoldDB" id="A0A7Y3V646"/>